<proteinExistence type="predicted"/>
<evidence type="ECO:0000313" key="3">
    <source>
        <dbReference type="Proteomes" id="UP000319848"/>
    </source>
</evidence>
<organism evidence="2 3">
    <name type="scientific">Flavobacterium cauense R2A-7</name>
    <dbReference type="NCBI Taxonomy" id="1341154"/>
    <lineage>
        <taxon>Bacteria</taxon>
        <taxon>Pseudomonadati</taxon>
        <taxon>Bacteroidota</taxon>
        <taxon>Flavobacteriia</taxon>
        <taxon>Flavobacteriales</taxon>
        <taxon>Flavobacteriaceae</taxon>
        <taxon>Flavobacterium</taxon>
    </lineage>
</organism>
<name>V6S5U8_9FLAO</name>
<evidence type="ECO:0008006" key="4">
    <source>
        <dbReference type="Google" id="ProtNLM"/>
    </source>
</evidence>
<reference evidence="2 3" key="1">
    <citation type="journal article" date="2015" name="Stand. Genomic Sci.">
        <title>Genomic Encyclopedia of Bacterial and Archaeal Type Strains, Phase III: the genomes of soil and plant-associated and newly described type strains.</title>
        <authorList>
            <person name="Whitman W.B."/>
            <person name="Woyke T."/>
            <person name="Klenk H.P."/>
            <person name="Zhou Y."/>
            <person name="Lilburn T.G."/>
            <person name="Beck B.J."/>
            <person name="De Vos P."/>
            <person name="Vandamme P."/>
            <person name="Eisen J.A."/>
            <person name="Garrity G."/>
            <person name="Hugenholtz P."/>
            <person name="Kyrpides N.C."/>
        </authorList>
    </citation>
    <scope>NUCLEOTIDE SEQUENCE [LARGE SCALE GENOMIC DNA]</scope>
    <source>
        <strain evidence="2 3">CGMCC 1.7270</strain>
    </source>
</reference>
<evidence type="ECO:0000256" key="1">
    <source>
        <dbReference type="SAM" id="SignalP"/>
    </source>
</evidence>
<comment type="caution">
    <text evidence="2">The sequence shown here is derived from an EMBL/GenBank/DDBJ whole genome shotgun (WGS) entry which is preliminary data.</text>
</comment>
<dbReference type="Proteomes" id="UP000319848">
    <property type="component" value="Unassembled WGS sequence"/>
</dbReference>
<keyword evidence="1" id="KW-0732">Signal</keyword>
<feature type="signal peptide" evidence="1">
    <location>
        <begin position="1"/>
        <end position="18"/>
    </location>
</feature>
<gene>
    <name evidence="2" type="ORF">IP98_00645</name>
</gene>
<dbReference type="AlphaFoldDB" id="V6S5U8"/>
<protein>
    <recommendedName>
        <fullName evidence="4">Transferrin-binding protein B C-lobe/N-lobe beta barrel domain-containing protein</fullName>
    </recommendedName>
</protein>
<dbReference type="RefSeq" id="WP_023570730.1">
    <property type="nucleotide sequence ID" value="NZ_AVBI01000015.1"/>
</dbReference>
<dbReference type="EMBL" id="VLKQ01000002">
    <property type="protein sequence ID" value="TWI14677.1"/>
    <property type="molecule type" value="Genomic_DNA"/>
</dbReference>
<accession>V6S5U8</accession>
<feature type="chain" id="PRO_5030178826" description="Transferrin-binding protein B C-lobe/N-lobe beta barrel domain-containing protein" evidence="1">
    <location>
        <begin position="19"/>
        <end position="232"/>
    </location>
</feature>
<dbReference type="OrthoDB" id="1376866at2"/>
<dbReference type="PROSITE" id="PS51257">
    <property type="entry name" value="PROKAR_LIPOPROTEIN"/>
    <property type="match status" value="1"/>
</dbReference>
<sequence>MKKIIILLVFSMALFSCSDDSNDTTTPDDNTLSTAPEAKAEFDASNYGVYKGIFVGSTGTVYVNINNSGSVSAKMVIDGTTYNFTTAESVTNGQDISGLTFTNGSSTFDFNVLSDGENPLIDNLNISGHANASVQMFKEYSFAHIKCYLGTFSGDSSGIFNLATTSDGYVLGLAVPNDDINAIYMDGSVEGTSITGTFEGGSFSGTINGNTISGTWQNSVPENGSWTGTRKL</sequence>
<keyword evidence="3" id="KW-1185">Reference proteome</keyword>
<evidence type="ECO:0000313" key="2">
    <source>
        <dbReference type="EMBL" id="TWI14677.1"/>
    </source>
</evidence>